<dbReference type="Proteomes" id="UP000681722">
    <property type="component" value="Unassembled WGS sequence"/>
</dbReference>
<dbReference type="Pfam" id="PF11630">
    <property type="entry name" value="Anti-LPS-SCYG"/>
    <property type="match status" value="1"/>
</dbReference>
<dbReference type="EMBL" id="CAJNOQ010012739">
    <property type="protein sequence ID" value="CAF1306849.1"/>
    <property type="molecule type" value="Genomic_DNA"/>
</dbReference>
<keyword evidence="2" id="KW-0044">Antibiotic</keyword>
<protein>
    <submittedName>
        <fullName evidence="4">Uncharacterized protein</fullName>
    </submittedName>
</protein>
<proteinExistence type="predicted"/>
<evidence type="ECO:0000256" key="2">
    <source>
        <dbReference type="ARBA" id="ARBA00023022"/>
    </source>
</evidence>
<reference evidence="4" key="1">
    <citation type="submission" date="2021-02" db="EMBL/GenBank/DDBJ databases">
        <authorList>
            <person name="Nowell W R."/>
        </authorList>
    </citation>
    <scope>NUCLEOTIDE SEQUENCE</scope>
</reference>
<dbReference type="OrthoDB" id="9970438at2759"/>
<keyword evidence="7" id="KW-1185">Reference proteome</keyword>
<evidence type="ECO:0000313" key="4">
    <source>
        <dbReference type="EMBL" id="CAF1306849.1"/>
    </source>
</evidence>
<dbReference type="EMBL" id="CAJOBA010035511">
    <property type="protein sequence ID" value="CAF4005872.1"/>
    <property type="molecule type" value="Genomic_DNA"/>
</dbReference>
<dbReference type="GO" id="GO:0042742">
    <property type="term" value="P:defense response to bacterium"/>
    <property type="evidence" value="ECO:0007669"/>
    <property type="project" value="UniProtKB-KW"/>
</dbReference>
<keyword evidence="1" id="KW-0929">Antimicrobial</keyword>
<evidence type="ECO:0000313" key="3">
    <source>
        <dbReference type="EMBL" id="CAF1195624.1"/>
    </source>
</evidence>
<gene>
    <name evidence="4" type="ORF">GPM918_LOCUS28798</name>
    <name evidence="3" type="ORF">OVA965_LOCUS23731</name>
    <name evidence="6" type="ORF">SRO942_LOCUS29325</name>
    <name evidence="5" type="ORF">TMI583_LOCUS24451</name>
</gene>
<comment type="caution">
    <text evidence="4">The sequence shown here is derived from an EMBL/GenBank/DDBJ whole genome shotgun (WGS) entry which is preliminary data.</text>
</comment>
<dbReference type="Gene3D" id="3.30.160.320">
    <property type="match status" value="1"/>
</dbReference>
<dbReference type="InterPro" id="IPR024509">
    <property type="entry name" value="Anti-LPS_factor/Scygonadin"/>
</dbReference>
<dbReference type="EMBL" id="CAJNOK010013980">
    <property type="protein sequence ID" value="CAF1195624.1"/>
    <property type="molecule type" value="Genomic_DNA"/>
</dbReference>
<dbReference type="AlphaFoldDB" id="A0A815DW44"/>
<evidence type="ECO:0000313" key="5">
    <source>
        <dbReference type="EMBL" id="CAF4005872.1"/>
    </source>
</evidence>
<evidence type="ECO:0000256" key="1">
    <source>
        <dbReference type="ARBA" id="ARBA00022529"/>
    </source>
</evidence>
<dbReference type="Proteomes" id="UP000663829">
    <property type="component" value="Unassembled WGS sequence"/>
</dbReference>
<organism evidence="4 7">
    <name type="scientific">Didymodactylos carnosus</name>
    <dbReference type="NCBI Taxonomy" id="1234261"/>
    <lineage>
        <taxon>Eukaryota</taxon>
        <taxon>Metazoa</taxon>
        <taxon>Spiralia</taxon>
        <taxon>Gnathifera</taxon>
        <taxon>Rotifera</taxon>
        <taxon>Eurotatoria</taxon>
        <taxon>Bdelloidea</taxon>
        <taxon>Philodinida</taxon>
        <taxon>Philodinidae</taxon>
        <taxon>Didymodactylos</taxon>
    </lineage>
</organism>
<dbReference type="EMBL" id="CAJOBC010040327">
    <property type="protein sequence ID" value="CAF4140832.1"/>
    <property type="molecule type" value="Genomic_DNA"/>
</dbReference>
<dbReference type="Proteomes" id="UP000682733">
    <property type="component" value="Unassembled WGS sequence"/>
</dbReference>
<evidence type="ECO:0000313" key="7">
    <source>
        <dbReference type="Proteomes" id="UP000663829"/>
    </source>
</evidence>
<evidence type="ECO:0000313" key="6">
    <source>
        <dbReference type="EMBL" id="CAF4140832.1"/>
    </source>
</evidence>
<sequence length="95" mass="10620">MPCILDIGTQIWKIHQWGSDQAITICGINCVGNIKGRFSGFEWKWDGKFQCQEKAPGIVGQTTKYSRDGAMEHAIQDFLVKAVTAGKLKPEDFKC</sequence>
<dbReference type="InterPro" id="IPR038539">
    <property type="entry name" value="Anti-LPS_factor/Scygonadin_sf"/>
</dbReference>
<name>A0A815DW44_9BILA</name>
<accession>A0A815DW44</accession>
<dbReference type="Proteomes" id="UP000677228">
    <property type="component" value="Unassembled WGS sequence"/>
</dbReference>